<sequence length="213" mass="23383">MLMKFHNRIQAGKMLGESLIDYANCENLLVLALPRGGVPVGWEIAKAVNAPLDVCIVRKIGVPGQKELAMGAIGAGGVRVFNRDVIATLGIDRDVIETVVSQELEELKRREQTYRRNAPPIKVENKTVILVDDGIATGATIRAAIAVLKQQKPSKIVVAIPVASASTYRELESEVDEVVCLQTPEFFSAIGFWYDDFSQTSDQEVCEILSHYI</sequence>
<dbReference type="Gene3D" id="3.40.50.2020">
    <property type="match status" value="1"/>
</dbReference>
<name>A0A1X4G2K2_9CYAN</name>
<gene>
    <name evidence="2" type="ORF">B7O87_15005</name>
</gene>
<dbReference type="GO" id="GO:0016740">
    <property type="term" value="F:transferase activity"/>
    <property type="evidence" value="ECO:0007669"/>
    <property type="project" value="UniProtKB-KW"/>
</dbReference>
<keyword evidence="2" id="KW-0808">Transferase</keyword>
<dbReference type="SUPFAM" id="SSF53271">
    <property type="entry name" value="PRTase-like"/>
    <property type="match status" value="1"/>
</dbReference>
<dbReference type="InterPro" id="IPR000836">
    <property type="entry name" value="PRTase_dom"/>
</dbReference>
<evidence type="ECO:0000313" key="3">
    <source>
        <dbReference type="Proteomes" id="UP000192997"/>
    </source>
</evidence>
<protein>
    <submittedName>
        <fullName evidence="2">Phosphoribosyl transferase</fullName>
    </submittedName>
</protein>
<dbReference type="RefSeq" id="WP_040553126.1">
    <property type="nucleotide sequence ID" value="NZ_NBYN01000074.1"/>
</dbReference>
<dbReference type="Proteomes" id="UP000192997">
    <property type="component" value="Unassembled WGS sequence"/>
</dbReference>
<reference evidence="3" key="1">
    <citation type="submission" date="2017-04" db="EMBL/GenBank/DDBJ databases">
        <authorList>
            <person name="Abreu V.A."/>
            <person name="Popin R.V."/>
            <person name="Rigonato J."/>
            <person name="Andreote A.P."/>
            <person name="Schaker P.C."/>
            <person name="Hoff-Risseti C."/>
            <person name="Alvarenga D.O."/>
            <person name="Varani A.M."/>
            <person name="Fiore M.F."/>
        </authorList>
    </citation>
    <scope>NUCLEOTIDE SEQUENCE [LARGE SCALE GENOMIC DNA]</scope>
    <source>
        <strain evidence="3">CENA303</strain>
    </source>
</reference>
<dbReference type="InterPro" id="IPR029057">
    <property type="entry name" value="PRTase-like"/>
</dbReference>
<proteinExistence type="predicted"/>
<feature type="domain" description="Phosphoribosyltransferase" evidence="1">
    <location>
        <begin position="7"/>
        <end position="188"/>
    </location>
</feature>
<dbReference type="Pfam" id="PF00156">
    <property type="entry name" value="Pribosyltran"/>
    <property type="match status" value="1"/>
</dbReference>
<dbReference type="AlphaFoldDB" id="A0A1X4G2K2"/>
<evidence type="ECO:0000259" key="1">
    <source>
        <dbReference type="Pfam" id="PF00156"/>
    </source>
</evidence>
<accession>A0A1X4G2K2</accession>
<comment type="caution">
    <text evidence="2">The sequence shown here is derived from an EMBL/GenBank/DDBJ whole genome shotgun (WGS) entry which is preliminary data.</text>
</comment>
<dbReference type="EMBL" id="NBYN01000074">
    <property type="protein sequence ID" value="OSO86994.1"/>
    <property type="molecule type" value="Genomic_DNA"/>
</dbReference>
<organism evidence="2 3">
    <name type="scientific">Cylindrospermopsis raciborskii CENA303</name>
    <dbReference type="NCBI Taxonomy" id="1170769"/>
    <lineage>
        <taxon>Bacteria</taxon>
        <taxon>Bacillati</taxon>
        <taxon>Cyanobacteriota</taxon>
        <taxon>Cyanophyceae</taxon>
        <taxon>Nostocales</taxon>
        <taxon>Aphanizomenonaceae</taxon>
        <taxon>Cylindrospermopsis</taxon>
    </lineage>
</organism>
<dbReference type="Gene3D" id="3.30.1310.20">
    <property type="entry name" value="PRTase-like"/>
    <property type="match status" value="1"/>
</dbReference>
<evidence type="ECO:0000313" key="2">
    <source>
        <dbReference type="EMBL" id="OSO86994.1"/>
    </source>
</evidence>
<dbReference type="CDD" id="cd06223">
    <property type="entry name" value="PRTases_typeI"/>
    <property type="match status" value="1"/>
</dbReference>